<organism evidence="3 4">
    <name type="scientific">Diplogelasinospora grovesii</name>
    <dbReference type="NCBI Taxonomy" id="303347"/>
    <lineage>
        <taxon>Eukaryota</taxon>
        <taxon>Fungi</taxon>
        <taxon>Dikarya</taxon>
        <taxon>Ascomycota</taxon>
        <taxon>Pezizomycotina</taxon>
        <taxon>Sordariomycetes</taxon>
        <taxon>Sordariomycetidae</taxon>
        <taxon>Sordariales</taxon>
        <taxon>Diplogelasinosporaceae</taxon>
        <taxon>Diplogelasinospora</taxon>
    </lineage>
</organism>
<sequence>MDPLTALSVAASVIQFVQFASSLISNTSEICNSANGASADNLHLEDVYGKLESFSITLSAHKLRGKASPDQVLALVQLSNDWIVREKALEEREFSLHLASFIRDQVSGLNFRLVELRGENARLHIDQSCKLDEISEGIERLSQGLRGVQGRQGSGAAEEGTLGPNQLERVASMLTDVISTERGALAEQAVLGSLHFSQRPHRHENIADAHKDTFEWIYNSDCPFAQWLVSETGIFWVSGKAGSGKSTLMKFITSNPSTNSLLSEWAPNGLITAAHYFWSAGTEMQKSQKGLLQTLLYDIFQSSPELMAGACPKRLAGGWKVRGRKGTEPWSLPELSAALNYIAMADDVPCKFCFFIDGLDEYDGDHLDLCNLMTSLSNSKNIKLCVSSRPWNVFKDAFRSGPKLCMQDLTRGDILSYVNDRLLNHPRWELLAVGSEAKKQVVHNPNLDSESFLVRERGGAAAALTCVEGVRPV</sequence>
<dbReference type="Gene3D" id="3.40.50.300">
    <property type="entry name" value="P-loop containing nucleotide triphosphate hydrolases"/>
    <property type="match status" value="1"/>
</dbReference>
<accession>A0AAN6MZP9</accession>
<evidence type="ECO:0000313" key="4">
    <source>
        <dbReference type="Proteomes" id="UP001303473"/>
    </source>
</evidence>
<evidence type="ECO:0000313" key="3">
    <source>
        <dbReference type="EMBL" id="KAK3935936.1"/>
    </source>
</evidence>
<dbReference type="InterPro" id="IPR056884">
    <property type="entry name" value="NPHP3-like_N"/>
</dbReference>
<evidence type="ECO:0000259" key="2">
    <source>
        <dbReference type="Pfam" id="PF24883"/>
    </source>
</evidence>
<dbReference type="PANTHER" id="PTHR10039">
    <property type="entry name" value="AMELOGENIN"/>
    <property type="match status" value="1"/>
</dbReference>
<dbReference type="AlphaFoldDB" id="A0AAN6MZP9"/>
<dbReference type="PANTHER" id="PTHR10039:SF5">
    <property type="entry name" value="NACHT DOMAIN-CONTAINING PROTEIN"/>
    <property type="match status" value="1"/>
</dbReference>
<comment type="caution">
    <text evidence="3">The sequence shown here is derived from an EMBL/GenBank/DDBJ whole genome shotgun (WGS) entry which is preliminary data.</text>
</comment>
<reference evidence="4" key="1">
    <citation type="journal article" date="2023" name="Mol. Phylogenet. Evol.">
        <title>Genome-scale phylogeny and comparative genomics of the fungal order Sordariales.</title>
        <authorList>
            <person name="Hensen N."/>
            <person name="Bonometti L."/>
            <person name="Westerberg I."/>
            <person name="Brannstrom I.O."/>
            <person name="Guillou S."/>
            <person name="Cros-Aarteil S."/>
            <person name="Calhoun S."/>
            <person name="Haridas S."/>
            <person name="Kuo A."/>
            <person name="Mondo S."/>
            <person name="Pangilinan J."/>
            <person name="Riley R."/>
            <person name="LaButti K."/>
            <person name="Andreopoulos B."/>
            <person name="Lipzen A."/>
            <person name="Chen C."/>
            <person name="Yan M."/>
            <person name="Daum C."/>
            <person name="Ng V."/>
            <person name="Clum A."/>
            <person name="Steindorff A."/>
            <person name="Ohm R.A."/>
            <person name="Martin F."/>
            <person name="Silar P."/>
            <person name="Natvig D.O."/>
            <person name="Lalanne C."/>
            <person name="Gautier V."/>
            <person name="Ament-Velasquez S.L."/>
            <person name="Kruys A."/>
            <person name="Hutchinson M.I."/>
            <person name="Powell A.J."/>
            <person name="Barry K."/>
            <person name="Miller A.N."/>
            <person name="Grigoriev I.V."/>
            <person name="Debuchy R."/>
            <person name="Gladieux P."/>
            <person name="Hiltunen Thoren M."/>
            <person name="Johannesson H."/>
        </authorList>
    </citation>
    <scope>NUCLEOTIDE SEQUENCE [LARGE SCALE GENOMIC DNA]</scope>
    <source>
        <strain evidence="4">CBS 340.73</strain>
    </source>
</reference>
<gene>
    <name evidence="3" type="ORF">QBC46DRAFT_357843</name>
</gene>
<proteinExistence type="predicted"/>
<keyword evidence="4" id="KW-1185">Reference proteome</keyword>
<keyword evidence="1" id="KW-0677">Repeat</keyword>
<dbReference type="SUPFAM" id="SSF52540">
    <property type="entry name" value="P-loop containing nucleoside triphosphate hydrolases"/>
    <property type="match status" value="1"/>
</dbReference>
<dbReference type="Pfam" id="PF24883">
    <property type="entry name" value="NPHP3_N"/>
    <property type="match status" value="1"/>
</dbReference>
<dbReference type="EMBL" id="MU853900">
    <property type="protein sequence ID" value="KAK3935936.1"/>
    <property type="molecule type" value="Genomic_DNA"/>
</dbReference>
<dbReference type="Proteomes" id="UP001303473">
    <property type="component" value="Unassembled WGS sequence"/>
</dbReference>
<evidence type="ECO:0000256" key="1">
    <source>
        <dbReference type="ARBA" id="ARBA00022737"/>
    </source>
</evidence>
<feature type="domain" description="Nephrocystin 3-like N-terminal" evidence="2">
    <location>
        <begin position="213"/>
        <end position="389"/>
    </location>
</feature>
<name>A0AAN6MZP9_9PEZI</name>
<dbReference type="InterPro" id="IPR027417">
    <property type="entry name" value="P-loop_NTPase"/>
</dbReference>
<protein>
    <recommendedName>
        <fullName evidence="2">Nephrocystin 3-like N-terminal domain-containing protein</fullName>
    </recommendedName>
</protein>